<dbReference type="GO" id="GO:0005634">
    <property type="term" value="C:nucleus"/>
    <property type="evidence" value="ECO:0007669"/>
    <property type="project" value="UniProtKB-SubCell"/>
</dbReference>
<proteinExistence type="predicted"/>
<dbReference type="GO" id="GO:0003677">
    <property type="term" value="F:DNA binding"/>
    <property type="evidence" value="ECO:0007669"/>
    <property type="project" value="UniProtKB-KW"/>
</dbReference>
<accession>A0A8K0RU83</accession>
<evidence type="ECO:0000256" key="2">
    <source>
        <dbReference type="ARBA" id="ARBA00022723"/>
    </source>
</evidence>
<feature type="compositionally biased region" description="Polar residues" evidence="7">
    <location>
        <begin position="82"/>
        <end position="92"/>
    </location>
</feature>
<dbReference type="CDD" id="cd12148">
    <property type="entry name" value="fungal_TF_MHR"/>
    <property type="match status" value="1"/>
</dbReference>
<evidence type="ECO:0000313" key="9">
    <source>
        <dbReference type="EMBL" id="KAH7242660.1"/>
    </source>
</evidence>
<keyword evidence="6" id="KW-0539">Nucleus</keyword>
<dbReference type="InterPro" id="IPR036864">
    <property type="entry name" value="Zn2-C6_fun-type_DNA-bd_sf"/>
</dbReference>
<dbReference type="GO" id="GO:0006351">
    <property type="term" value="P:DNA-templated transcription"/>
    <property type="evidence" value="ECO:0007669"/>
    <property type="project" value="InterPro"/>
</dbReference>
<evidence type="ECO:0000256" key="3">
    <source>
        <dbReference type="ARBA" id="ARBA00023015"/>
    </source>
</evidence>
<dbReference type="SUPFAM" id="SSF57701">
    <property type="entry name" value="Zn2/Cys6 DNA-binding domain"/>
    <property type="match status" value="1"/>
</dbReference>
<dbReference type="Proteomes" id="UP000813427">
    <property type="component" value="Unassembled WGS sequence"/>
</dbReference>
<dbReference type="GO" id="GO:0008270">
    <property type="term" value="F:zinc ion binding"/>
    <property type="evidence" value="ECO:0007669"/>
    <property type="project" value="InterPro"/>
</dbReference>
<dbReference type="SMART" id="SM00906">
    <property type="entry name" value="Fungal_trans"/>
    <property type="match status" value="1"/>
</dbReference>
<dbReference type="Pfam" id="PF04082">
    <property type="entry name" value="Fungal_trans"/>
    <property type="match status" value="1"/>
</dbReference>
<name>A0A8K0RU83_9HYPO</name>
<dbReference type="AlphaFoldDB" id="A0A8K0RU83"/>
<dbReference type="InterPro" id="IPR050987">
    <property type="entry name" value="AtrR-like"/>
</dbReference>
<keyword evidence="10" id="KW-1185">Reference proteome</keyword>
<keyword evidence="2" id="KW-0479">Metal-binding</keyword>
<dbReference type="Gene3D" id="4.10.240.10">
    <property type="entry name" value="Zn(2)-C6 fungal-type DNA-binding domain"/>
    <property type="match status" value="1"/>
</dbReference>
<reference evidence="9" key="1">
    <citation type="journal article" date="2021" name="Nat. Commun.">
        <title>Genetic determinants of endophytism in the Arabidopsis root mycobiome.</title>
        <authorList>
            <person name="Mesny F."/>
            <person name="Miyauchi S."/>
            <person name="Thiergart T."/>
            <person name="Pickel B."/>
            <person name="Atanasova L."/>
            <person name="Karlsson M."/>
            <person name="Huettel B."/>
            <person name="Barry K.W."/>
            <person name="Haridas S."/>
            <person name="Chen C."/>
            <person name="Bauer D."/>
            <person name="Andreopoulos W."/>
            <person name="Pangilinan J."/>
            <person name="LaButti K."/>
            <person name="Riley R."/>
            <person name="Lipzen A."/>
            <person name="Clum A."/>
            <person name="Drula E."/>
            <person name="Henrissat B."/>
            <person name="Kohler A."/>
            <person name="Grigoriev I.V."/>
            <person name="Martin F.M."/>
            <person name="Hacquard S."/>
        </authorList>
    </citation>
    <scope>NUCLEOTIDE SEQUENCE</scope>
    <source>
        <strain evidence="9">MPI-SDFR-AT-0068</strain>
    </source>
</reference>
<protein>
    <recommendedName>
        <fullName evidence="8">Zn(2)-C6 fungal-type domain-containing protein</fullName>
    </recommendedName>
</protein>
<organism evidence="9 10">
    <name type="scientific">Fusarium tricinctum</name>
    <dbReference type="NCBI Taxonomy" id="61284"/>
    <lineage>
        <taxon>Eukaryota</taxon>
        <taxon>Fungi</taxon>
        <taxon>Dikarya</taxon>
        <taxon>Ascomycota</taxon>
        <taxon>Pezizomycotina</taxon>
        <taxon>Sordariomycetes</taxon>
        <taxon>Hypocreomycetidae</taxon>
        <taxon>Hypocreales</taxon>
        <taxon>Nectriaceae</taxon>
        <taxon>Fusarium</taxon>
        <taxon>Fusarium tricinctum species complex</taxon>
    </lineage>
</organism>
<feature type="region of interest" description="Disordered" evidence="7">
    <location>
        <begin position="54"/>
        <end position="92"/>
    </location>
</feature>
<evidence type="ECO:0000259" key="8">
    <source>
        <dbReference type="PROSITE" id="PS50048"/>
    </source>
</evidence>
<dbReference type="InterPro" id="IPR007219">
    <property type="entry name" value="XnlR_reg_dom"/>
</dbReference>
<evidence type="ECO:0000256" key="4">
    <source>
        <dbReference type="ARBA" id="ARBA00023125"/>
    </source>
</evidence>
<sequence length="633" mass="70843">MRKRRICDACRQRKIQCDGDASSPTRQCNWCSCHGMACTFQGLKARAVKSKLGPRFNDDLTSQSERAENALSDGVSRRSKVQPASSTSDNPITCHSNGANWAFPEGSTSLYAGLLLNQNRCHSGIPFFTKEDEEWINSRTGGKADFQKLNTLRMRQPIQPPAPPHVPIQGANDHLCVIPSRGIVKAFLDAFHQSMFRLVFPVIDYTLFQDTIAAAYEASDTLSSRKQTTAKVCILAFLSMAGVLFHGKLSFLPPMDWDACYNAAHSFLPHMLDDATVENLQTALMLYLRQRYLGRSESGVIYHSIACQIASMLGGHTNTKTKSFSDEVTHQERQARHIRLLFWHCYIFDKDIALRTGQAPFISDKHCDLTLPEGYIETQFVPPLTGHDVSSSFFANESLVPFLPGELRLSMLKHKTYELLYSAQALAKSDSEVIRAILELDDELETWRLSIPEVVRPALSVSDPKQPLSDLPTQHRMQNIVLHLEYHHLVVTIHRAGARCIANDPDTSLHTNQRHAAINSSITLCLEASRSTLFYLRAVIDDLAGEVFWVTIFYPTAAAMMLFLHILAEPLAPKAKADMELLSSAADLIRSMPIHRLTPHETGHIQLVNDFITELIRLGNCAIYKTSREIGKG</sequence>
<dbReference type="InterPro" id="IPR001138">
    <property type="entry name" value="Zn2Cys6_DnaBD"/>
</dbReference>
<dbReference type="CDD" id="cd00067">
    <property type="entry name" value="GAL4"/>
    <property type="match status" value="1"/>
</dbReference>
<evidence type="ECO:0000256" key="1">
    <source>
        <dbReference type="ARBA" id="ARBA00004123"/>
    </source>
</evidence>
<dbReference type="GO" id="GO:0000981">
    <property type="term" value="F:DNA-binding transcription factor activity, RNA polymerase II-specific"/>
    <property type="evidence" value="ECO:0007669"/>
    <property type="project" value="InterPro"/>
</dbReference>
<feature type="domain" description="Zn(2)-C6 fungal-type" evidence="8">
    <location>
        <begin position="6"/>
        <end position="40"/>
    </location>
</feature>
<dbReference type="PROSITE" id="PS50048">
    <property type="entry name" value="ZN2_CY6_FUNGAL_2"/>
    <property type="match status" value="1"/>
</dbReference>
<gene>
    <name evidence="9" type="ORF">BKA59DRAFT_422851</name>
</gene>
<dbReference type="PANTHER" id="PTHR46910:SF37">
    <property type="entry name" value="ZN(II)2CYS6 TRANSCRIPTION FACTOR (EUROFUNG)"/>
    <property type="match status" value="1"/>
</dbReference>
<evidence type="ECO:0000256" key="5">
    <source>
        <dbReference type="ARBA" id="ARBA00023163"/>
    </source>
</evidence>
<evidence type="ECO:0000256" key="7">
    <source>
        <dbReference type="SAM" id="MobiDB-lite"/>
    </source>
</evidence>
<dbReference type="EMBL" id="JAGPXF010000005">
    <property type="protein sequence ID" value="KAH7242660.1"/>
    <property type="molecule type" value="Genomic_DNA"/>
</dbReference>
<keyword evidence="5" id="KW-0804">Transcription</keyword>
<dbReference type="OrthoDB" id="4116913at2759"/>
<evidence type="ECO:0000256" key="6">
    <source>
        <dbReference type="ARBA" id="ARBA00023242"/>
    </source>
</evidence>
<comment type="subcellular location">
    <subcellularLocation>
        <location evidence="1">Nucleus</location>
    </subcellularLocation>
</comment>
<keyword evidence="4" id="KW-0238">DNA-binding</keyword>
<dbReference type="PANTHER" id="PTHR46910">
    <property type="entry name" value="TRANSCRIPTION FACTOR PDR1"/>
    <property type="match status" value="1"/>
</dbReference>
<keyword evidence="3" id="KW-0805">Transcription regulation</keyword>
<evidence type="ECO:0000313" key="10">
    <source>
        <dbReference type="Proteomes" id="UP000813427"/>
    </source>
</evidence>
<comment type="caution">
    <text evidence="9">The sequence shown here is derived from an EMBL/GenBank/DDBJ whole genome shotgun (WGS) entry which is preliminary data.</text>
</comment>